<gene>
    <name evidence="2" type="ORF">ECPE_LOCUS12050</name>
</gene>
<dbReference type="WBParaSite" id="ECPE_0001208501-mRNA-1">
    <property type="protein sequence ID" value="ECPE_0001208501-mRNA-1"/>
    <property type="gene ID" value="ECPE_0001208501"/>
</dbReference>
<accession>A0A183AYL5</accession>
<dbReference type="EMBL" id="UZAN01052058">
    <property type="protein sequence ID" value="VDP89274.1"/>
    <property type="molecule type" value="Genomic_DNA"/>
</dbReference>
<dbReference type="Proteomes" id="UP000272942">
    <property type="component" value="Unassembled WGS sequence"/>
</dbReference>
<reference evidence="2 3" key="2">
    <citation type="submission" date="2018-11" db="EMBL/GenBank/DDBJ databases">
        <authorList>
            <consortium name="Pathogen Informatics"/>
        </authorList>
    </citation>
    <scope>NUCLEOTIDE SEQUENCE [LARGE SCALE GENOMIC DNA]</scope>
    <source>
        <strain evidence="2 3">Egypt</strain>
    </source>
</reference>
<keyword evidence="3" id="KW-1185">Reference proteome</keyword>
<protein>
    <submittedName>
        <fullName evidence="4">RunxI domain-containing protein</fullName>
    </submittedName>
</protein>
<evidence type="ECO:0000256" key="1">
    <source>
        <dbReference type="SAM" id="MobiDB-lite"/>
    </source>
</evidence>
<reference evidence="4" key="1">
    <citation type="submission" date="2016-06" db="UniProtKB">
        <authorList>
            <consortium name="WormBaseParasite"/>
        </authorList>
    </citation>
    <scope>IDENTIFICATION</scope>
</reference>
<feature type="region of interest" description="Disordered" evidence="1">
    <location>
        <begin position="1"/>
        <end position="35"/>
    </location>
</feature>
<proteinExistence type="predicted"/>
<feature type="region of interest" description="Disordered" evidence="1">
    <location>
        <begin position="253"/>
        <end position="274"/>
    </location>
</feature>
<sequence>MLTSTSAGMNTGTGPSTVAIRGHNNTGTNHNNNNIPQALLMTNVPVPSLDRSATPPPNPAYWPMPEYTYTGTGSHEYDVPRLFDSMGQTNRAGMLSRSTVPDSTSPMMNQPFVSLNGTSLGMPLSPCLNPHLSLTEHRMHPNSSICPGNSVIPTQWSQTAKPGIIALMNPLLNWTSNLVNGATMSVRPDDRPILVNGHYAQYPSNHSASIYSTDYPTYLQTRPYPHHHHHPHQQSQFRPLIELTTAVASRTAASANSPGNLHASPVTKISSSSGLVDVDPWSPDTFLNRAPIQQHSAAHTVETNLSVNGSDPC</sequence>
<evidence type="ECO:0000313" key="4">
    <source>
        <dbReference type="WBParaSite" id="ECPE_0001208501-mRNA-1"/>
    </source>
</evidence>
<name>A0A183AYL5_9TREM</name>
<organism evidence="4">
    <name type="scientific">Echinostoma caproni</name>
    <dbReference type="NCBI Taxonomy" id="27848"/>
    <lineage>
        <taxon>Eukaryota</taxon>
        <taxon>Metazoa</taxon>
        <taxon>Spiralia</taxon>
        <taxon>Lophotrochozoa</taxon>
        <taxon>Platyhelminthes</taxon>
        <taxon>Trematoda</taxon>
        <taxon>Digenea</taxon>
        <taxon>Plagiorchiida</taxon>
        <taxon>Echinostomata</taxon>
        <taxon>Echinostomatoidea</taxon>
        <taxon>Echinostomatidae</taxon>
        <taxon>Echinostoma</taxon>
    </lineage>
</organism>
<evidence type="ECO:0000313" key="3">
    <source>
        <dbReference type="Proteomes" id="UP000272942"/>
    </source>
</evidence>
<feature type="compositionally biased region" description="Low complexity" evidence="1">
    <location>
        <begin position="22"/>
        <end position="34"/>
    </location>
</feature>
<dbReference type="OrthoDB" id="8948968at2759"/>
<dbReference type="AlphaFoldDB" id="A0A183AYL5"/>
<feature type="compositionally biased region" description="Polar residues" evidence="1">
    <location>
        <begin position="1"/>
        <end position="16"/>
    </location>
</feature>
<evidence type="ECO:0000313" key="2">
    <source>
        <dbReference type="EMBL" id="VDP89274.1"/>
    </source>
</evidence>